<dbReference type="SUPFAM" id="SSF52540">
    <property type="entry name" value="P-loop containing nucleoside triphosphate hydrolases"/>
    <property type="match status" value="1"/>
</dbReference>
<dbReference type="CDD" id="cd07521">
    <property type="entry name" value="HAD_FCP1-like"/>
    <property type="match status" value="1"/>
</dbReference>
<feature type="compositionally biased region" description="Pro residues" evidence="9">
    <location>
        <begin position="1550"/>
        <end position="1562"/>
    </location>
</feature>
<dbReference type="SUPFAM" id="SSF52113">
    <property type="entry name" value="BRCT domain"/>
    <property type="match status" value="1"/>
</dbReference>
<evidence type="ECO:0000313" key="15">
    <source>
        <dbReference type="Proteomes" id="UP000663853"/>
    </source>
</evidence>
<gene>
    <name evidence="14" type="ORF">RDB_LOCUS73705</name>
</gene>
<dbReference type="PROSITE" id="PS50969">
    <property type="entry name" value="FCP1"/>
    <property type="match status" value="1"/>
</dbReference>
<dbReference type="InterPro" id="IPR050699">
    <property type="entry name" value="RNA-DNA_Helicase"/>
</dbReference>
<dbReference type="InterPro" id="IPR011545">
    <property type="entry name" value="DEAD/DEAH_box_helicase_dom"/>
</dbReference>
<dbReference type="InterPro" id="IPR027417">
    <property type="entry name" value="P-loop_NTPase"/>
</dbReference>
<feature type="compositionally biased region" description="Acidic residues" evidence="9">
    <location>
        <begin position="1997"/>
        <end position="2013"/>
    </location>
</feature>
<dbReference type="InterPro" id="IPR036412">
    <property type="entry name" value="HAD-like_sf"/>
</dbReference>
<comment type="subcellular location">
    <subcellularLocation>
        <location evidence="1">Cytoplasm</location>
    </subcellularLocation>
</comment>
<dbReference type="InterPro" id="IPR048392">
    <property type="entry name" value="MTR4-like_stalk"/>
</dbReference>
<dbReference type="PANTHER" id="PTHR12131:SF1">
    <property type="entry name" value="ATP-DEPENDENT RNA HELICASE SUPV3L1, MITOCHONDRIAL-RELATED"/>
    <property type="match status" value="1"/>
</dbReference>
<feature type="region of interest" description="Disordered" evidence="9">
    <location>
        <begin position="175"/>
        <end position="199"/>
    </location>
</feature>
<feature type="compositionally biased region" description="Basic and acidic residues" evidence="9">
    <location>
        <begin position="464"/>
        <end position="474"/>
    </location>
</feature>
<dbReference type="NCBIfam" id="TIGR02250">
    <property type="entry name" value="FCP1_euk"/>
    <property type="match status" value="1"/>
</dbReference>
<dbReference type="Gene3D" id="3.40.50.1000">
    <property type="entry name" value="HAD superfamily/HAD-like"/>
    <property type="match status" value="1"/>
</dbReference>
<evidence type="ECO:0000256" key="1">
    <source>
        <dbReference type="ARBA" id="ARBA00004496"/>
    </source>
</evidence>
<dbReference type="InterPro" id="IPR001650">
    <property type="entry name" value="Helicase_C-like"/>
</dbReference>
<dbReference type="Gene3D" id="1.20.1500.20">
    <property type="match status" value="1"/>
</dbReference>
<dbReference type="PANTHER" id="PTHR12131">
    <property type="entry name" value="ATP-DEPENDENT RNA AND DNA HELICASE"/>
    <property type="match status" value="1"/>
</dbReference>
<dbReference type="PROSITE" id="PS51192">
    <property type="entry name" value="HELICASE_ATP_BIND_1"/>
    <property type="match status" value="1"/>
</dbReference>
<dbReference type="SMART" id="SM00490">
    <property type="entry name" value="HELICc"/>
    <property type="match status" value="1"/>
</dbReference>
<feature type="region of interest" description="Disordered" evidence="9">
    <location>
        <begin position="464"/>
        <end position="540"/>
    </location>
</feature>
<dbReference type="Pfam" id="PF17911">
    <property type="entry name" value="Ski2_N"/>
    <property type="match status" value="1"/>
</dbReference>
<feature type="compositionally biased region" description="Low complexity" evidence="9">
    <location>
        <begin position="1881"/>
        <end position="1893"/>
    </location>
</feature>
<sequence>MTTQDDLLAELGLDKLPTKEQIHKAMEEEYLTPRTTVPEHWLPTYQIHWKDTLVLSDMLTFERMSAPTTLTFERAGLEGKVIGCKEVPAPRDRPTAYTSTSLQRAPGPIGSFVRGKSGNVPFKPGGLNEVFEKETGREVVDLDSETLRTVPPGFSRGLKLEGDTDEEVIVFSDLPEDDLPTQSPTVPGRSKAPIAETASAPVGSAEVDDFLSQTDGITLPRRRPAPQVAKREWAHVVNVDKPFNNFYELYPFELDTFQKEAVYHLEMGDSVFVAAHTSAGKTVVAEYAIALSAKHMTRTIYTSPIKALSNQKYRDFKTTYGSTNVGILTGDVQINPEASCLVMTTEILRSMLYKGADLIRDVEFVVFDEVHYVNDAERGVVWEEVIIMLPDHVNIILLSATVPNTKEFAEWVGRTKKKDIYVISTPKRPVPLEHYLYAGREMYKIVDAGGRWLGNGYKDAGEALRRKQDKEREAAGLAPVQRVGARGGRGAPAQSQRGRGGGGGGGGRGGPPQRGGPQRGGPGPRGGSHMGSTGPRSHQQQDKNLWVHLVGHLKKKNLLPVVIFTLSKKRCEENASTLSSTDLCDAKDRSEVHLVWEKALGRLKGTDKKLPQIGRMRDLLSRGIGVHHGGLLPLVVEILFARGLVKVLFATETFAMGVNMPARSVVFSGIRKHDGKSFRDIAPGEYTQMSGRAGRRGLDDTGVVIIVSGDELPDVGTLNRMILGVPGKLQSQFRLTYNMILNLLRVEALKVEEMIKRSFSENASQSQLPEQQKRVLQLEQELQKLPRLECETCLQDAYVYYEFSAEYVQLNKKIMDLAGVGRLGPGRVVVLRDTHFSGNLAIFLKNATEGKPGERLYYALALVDEETKARSKGQEPSSIPPRWLKHTERIEGTYELVQIPLSSVHLVTNKFIKVDVKAIAHDHRVSVMREAVDQLAVFASEWSTAGIEEIEWLKGKGHSIDVQDALQDRAGVERSLGRMVCVHCPDFETHYTLLHQQMILQKAIGRLTFELSDQNLELLPDYEQRIQVLKDLRLIDENQTVLLKGRVACEINSVNELILTEVILDNMFAAYEPEEVVALLSCFLFQDKTEAVPKIPDKLRAGQNEIVKLADRVGRRQLANKVADPDFAAKLKFGLVEVVYEWAKGMPFEQITELTDVPEGSIVRVITRLDETCREIRDAARVIGDGDLFRKMEEAQVKIKRDSEYLCLRRACTFDLKLNVIVVESTSARDVLCTMSMSDTLSLGTVGVRSPITVERVLVVAGEGVVTSGTRLLSWRRGGERGEVRMPFGGQLVEWQVKEGDSVSDTSAVIARVEACTHPVEWGGMCANCGDEVGQYAMRLTHDALGPTVSHAEAYRIEQETAERLTKARKLSLIVDLDQTVVHATVDPTVGEWMAQGEPNPNYSALKDVARFVLADGSSPDGCWYYIKPRPGLADFLRNLSAKYEMHVYTMGTRAYATEVCKAIDPDGSLFAGRILSRDESGSMTQKNIERLFPVDQSMVVIIDDRADVWNTHQNNLVKVIPYDFFVGIGDINAGLLPKQQDDLALPPGATAPPPPATPPPDPEQKTTTPPGSPRPTHATIPAPQPEQEPSSAANLPITDPTPTDPPTPGETTTDETDSERQLTVTTDLVPTPSLSSSTPTLEQVATSESARAKLEAKHSSNDDSVRESIIEAVREERPLAKRLEAMAAEDPSAAQPDQVEVHPPVRAVLRDDDRELDRVYSVLDEIHTRFYEAYDKEWVNANSQTRRNGTRNFHVQRIIPAIKRRVLQGAHILFSSVIPMNVDPTLSEYWRQSELFGARCHAKLVPEITHVVAAKYGTEKVNQAHARGTIAIVRPEWLHRVVTTWTRAPEEDYLLDPSDREDFLRRRRGEPDPNLESSSTDPAEPATPEPDAVGTPLEEEVREQVDDILHGFDYQAELDALMDSDTETDDGSVSGRSTPVPGSSQLKRQRSTTPSLITANLSADSTTRSPLAKRKRLSEMRGSSRLGIEVEANGVDGEDSESSSDSEIEDFLAEGLFGEGEEEEEGEEQG</sequence>
<keyword evidence="5" id="KW-0378">Hydrolase</keyword>
<dbReference type="InterPro" id="IPR025696">
    <property type="entry name" value="Beta-barrel_MTR4"/>
</dbReference>
<dbReference type="FunFam" id="1.10.3380.30:FF:000001">
    <property type="entry name" value="Ski2 ATP-dependent RNA helicase"/>
    <property type="match status" value="1"/>
</dbReference>
<evidence type="ECO:0000259" key="10">
    <source>
        <dbReference type="PROSITE" id="PS50172"/>
    </source>
</evidence>
<evidence type="ECO:0000256" key="6">
    <source>
        <dbReference type="ARBA" id="ARBA00022806"/>
    </source>
</evidence>
<dbReference type="SMART" id="SM01142">
    <property type="entry name" value="DSHCT"/>
    <property type="match status" value="1"/>
</dbReference>
<evidence type="ECO:0000259" key="13">
    <source>
        <dbReference type="PROSITE" id="PS51194"/>
    </source>
</evidence>
<dbReference type="SUPFAM" id="SSF56784">
    <property type="entry name" value="HAD-like"/>
    <property type="match status" value="1"/>
</dbReference>
<dbReference type="CDD" id="cd17729">
    <property type="entry name" value="BRCT_CTDP1"/>
    <property type="match status" value="1"/>
</dbReference>
<evidence type="ECO:0000256" key="2">
    <source>
        <dbReference type="ARBA" id="ARBA00010140"/>
    </source>
</evidence>
<dbReference type="Gene3D" id="3.40.50.10190">
    <property type="entry name" value="BRCT domain"/>
    <property type="match status" value="1"/>
</dbReference>
<dbReference type="SMART" id="SM00292">
    <property type="entry name" value="BRCT"/>
    <property type="match status" value="1"/>
</dbReference>
<dbReference type="GO" id="GO:0005524">
    <property type="term" value="F:ATP binding"/>
    <property type="evidence" value="ECO:0007669"/>
    <property type="project" value="UniProtKB-KW"/>
</dbReference>
<dbReference type="GO" id="GO:0070478">
    <property type="term" value="P:nuclear-transcribed mRNA catabolic process, 3'-5' exonucleolytic nonsense-mediated decay"/>
    <property type="evidence" value="ECO:0007669"/>
    <property type="project" value="TreeGrafter"/>
</dbReference>
<dbReference type="Pfam" id="PF13234">
    <property type="entry name" value="MTR4_beta-barrel"/>
    <property type="match status" value="1"/>
</dbReference>
<dbReference type="Pfam" id="PF08148">
    <property type="entry name" value="DSHCT"/>
    <property type="match status" value="1"/>
</dbReference>
<evidence type="ECO:0000256" key="5">
    <source>
        <dbReference type="ARBA" id="ARBA00022801"/>
    </source>
</evidence>
<dbReference type="InterPro" id="IPR012961">
    <property type="entry name" value="Ski2/MTR4_C"/>
</dbReference>
<dbReference type="Gene3D" id="1.10.3380.30">
    <property type="match status" value="1"/>
</dbReference>
<comment type="caution">
    <text evidence="14">The sequence shown here is derived from an EMBL/GenBank/DDBJ whole genome shotgun (WGS) entry which is preliminary data.</text>
</comment>
<evidence type="ECO:0000259" key="11">
    <source>
        <dbReference type="PROSITE" id="PS50969"/>
    </source>
</evidence>
<evidence type="ECO:0000256" key="4">
    <source>
        <dbReference type="ARBA" id="ARBA00022741"/>
    </source>
</evidence>
<dbReference type="Gene3D" id="3.40.50.300">
    <property type="entry name" value="P-loop containing nucleotide triphosphate hydrolases"/>
    <property type="match status" value="2"/>
</dbReference>
<evidence type="ECO:0000256" key="7">
    <source>
        <dbReference type="ARBA" id="ARBA00022840"/>
    </source>
</evidence>
<evidence type="ECO:0000256" key="8">
    <source>
        <dbReference type="ARBA" id="ARBA00022884"/>
    </source>
</evidence>
<dbReference type="GO" id="GO:0004386">
    <property type="term" value="F:helicase activity"/>
    <property type="evidence" value="ECO:0007669"/>
    <property type="project" value="UniProtKB-KW"/>
</dbReference>
<evidence type="ECO:0000256" key="3">
    <source>
        <dbReference type="ARBA" id="ARBA00022490"/>
    </source>
</evidence>
<feature type="compositionally biased region" description="Acidic residues" evidence="9">
    <location>
        <begin position="2020"/>
        <end position="2031"/>
    </location>
</feature>
<keyword evidence="6" id="KW-0347">Helicase</keyword>
<keyword evidence="7" id="KW-0067">ATP-binding</keyword>
<dbReference type="PROSITE" id="PS51194">
    <property type="entry name" value="HELICASE_CTER"/>
    <property type="match status" value="1"/>
</dbReference>
<keyword evidence="8" id="KW-0694">RNA-binding</keyword>
<dbReference type="FunFam" id="3.40.50.300:FF:000987">
    <property type="entry name" value="DEAD/DEAH box RNA helicase"/>
    <property type="match status" value="1"/>
</dbReference>
<dbReference type="GO" id="GO:0005634">
    <property type="term" value="C:nucleus"/>
    <property type="evidence" value="ECO:0007669"/>
    <property type="project" value="InterPro"/>
</dbReference>
<evidence type="ECO:0000259" key="12">
    <source>
        <dbReference type="PROSITE" id="PS51192"/>
    </source>
</evidence>
<feature type="region of interest" description="Disordered" evidence="9">
    <location>
        <begin position="1865"/>
        <end position="1898"/>
    </location>
</feature>
<dbReference type="GO" id="GO:0055087">
    <property type="term" value="C:Ski complex"/>
    <property type="evidence" value="ECO:0007669"/>
    <property type="project" value="TreeGrafter"/>
</dbReference>
<dbReference type="Pfam" id="PF03031">
    <property type="entry name" value="NIF"/>
    <property type="match status" value="1"/>
</dbReference>
<dbReference type="Pfam" id="PF00270">
    <property type="entry name" value="DEAD"/>
    <property type="match status" value="1"/>
</dbReference>
<dbReference type="InterPro" id="IPR011947">
    <property type="entry name" value="FCP1_euk"/>
</dbReference>
<feature type="domain" description="Helicase C-terminal" evidence="13">
    <location>
        <begin position="553"/>
        <end position="744"/>
    </location>
</feature>
<dbReference type="FunFam" id="3.40.50.300:FF:000354">
    <property type="entry name" value="ATP-dependent RNA helicase SKI2"/>
    <property type="match status" value="1"/>
</dbReference>
<dbReference type="GO" id="GO:0004721">
    <property type="term" value="F:phosphoprotein phosphatase activity"/>
    <property type="evidence" value="ECO:0007669"/>
    <property type="project" value="InterPro"/>
</dbReference>
<feature type="domain" description="BRCT" evidence="10">
    <location>
        <begin position="1763"/>
        <end position="1856"/>
    </location>
</feature>
<feature type="compositionally biased region" description="Basic and acidic residues" evidence="9">
    <location>
        <begin position="1651"/>
        <end position="1667"/>
    </location>
</feature>
<dbReference type="PROSITE" id="PS50172">
    <property type="entry name" value="BRCT"/>
    <property type="match status" value="1"/>
</dbReference>
<dbReference type="SMART" id="SM00577">
    <property type="entry name" value="CPDc"/>
    <property type="match status" value="1"/>
</dbReference>
<dbReference type="GO" id="GO:0003723">
    <property type="term" value="F:RNA binding"/>
    <property type="evidence" value="ECO:0007669"/>
    <property type="project" value="UniProtKB-KW"/>
</dbReference>
<comment type="similarity">
    <text evidence="2">Belongs to the helicase family. SKI2 subfamily.</text>
</comment>
<dbReference type="InterPro" id="IPR004274">
    <property type="entry name" value="FCP1_dom"/>
</dbReference>
<feature type="region of interest" description="Disordered" evidence="9">
    <location>
        <begin position="1540"/>
        <end position="1667"/>
    </location>
</feature>
<dbReference type="InterPro" id="IPR023214">
    <property type="entry name" value="HAD_sf"/>
</dbReference>
<feature type="compositionally biased region" description="Gly residues" evidence="9">
    <location>
        <begin position="498"/>
        <end position="529"/>
    </location>
</feature>
<dbReference type="EMBL" id="CAJMXA010001814">
    <property type="protein sequence ID" value="CAE6470600.1"/>
    <property type="molecule type" value="Genomic_DNA"/>
</dbReference>
<reference evidence="14" key="1">
    <citation type="submission" date="2021-01" db="EMBL/GenBank/DDBJ databases">
        <authorList>
            <person name="Kaushik A."/>
        </authorList>
    </citation>
    <scope>NUCLEOTIDE SEQUENCE</scope>
    <source>
        <strain evidence="14">AG6-10EEA</strain>
    </source>
</reference>
<dbReference type="SMART" id="SM00487">
    <property type="entry name" value="DEXDc"/>
    <property type="match status" value="1"/>
</dbReference>
<feature type="compositionally biased region" description="Polar residues" evidence="9">
    <location>
        <begin position="1935"/>
        <end position="1970"/>
    </location>
</feature>
<evidence type="ECO:0000256" key="9">
    <source>
        <dbReference type="SAM" id="MobiDB-lite"/>
    </source>
</evidence>
<keyword evidence="3" id="KW-0963">Cytoplasm</keyword>
<name>A0A8H3C2U6_9AGAM</name>
<feature type="region of interest" description="Disordered" evidence="9">
    <location>
        <begin position="1925"/>
        <end position="2031"/>
    </location>
</feature>
<dbReference type="CDD" id="cd18795">
    <property type="entry name" value="SF2_C_Ski2"/>
    <property type="match status" value="1"/>
</dbReference>
<evidence type="ECO:0008006" key="16">
    <source>
        <dbReference type="Google" id="ProtNLM"/>
    </source>
</evidence>
<dbReference type="Pfam" id="PF21408">
    <property type="entry name" value="MTR4-like_stalk"/>
    <property type="match status" value="1"/>
</dbReference>
<proteinExistence type="inferred from homology"/>
<dbReference type="Proteomes" id="UP000663853">
    <property type="component" value="Unassembled WGS sequence"/>
</dbReference>
<feature type="domain" description="Helicase ATP-binding" evidence="12">
    <location>
        <begin position="262"/>
        <end position="420"/>
    </location>
</feature>
<dbReference type="InterPro" id="IPR014001">
    <property type="entry name" value="Helicase_ATP-bd"/>
</dbReference>
<dbReference type="InterPro" id="IPR001357">
    <property type="entry name" value="BRCT_dom"/>
</dbReference>
<feature type="domain" description="FCP1 homology" evidence="11">
    <location>
        <begin position="1366"/>
        <end position="1544"/>
    </location>
</feature>
<accession>A0A8H3C2U6</accession>
<dbReference type="InterPro" id="IPR036420">
    <property type="entry name" value="BRCT_dom_sf"/>
</dbReference>
<keyword evidence="4" id="KW-0547">Nucleotide-binding</keyword>
<protein>
    <recommendedName>
        <fullName evidence="16">Antiviral helicase SKI2</fullName>
    </recommendedName>
</protein>
<organism evidence="14 15">
    <name type="scientific">Rhizoctonia solani</name>
    <dbReference type="NCBI Taxonomy" id="456999"/>
    <lineage>
        <taxon>Eukaryota</taxon>
        <taxon>Fungi</taxon>
        <taxon>Dikarya</taxon>
        <taxon>Basidiomycota</taxon>
        <taxon>Agaricomycotina</taxon>
        <taxon>Agaricomycetes</taxon>
        <taxon>Cantharellales</taxon>
        <taxon>Ceratobasidiaceae</taxon>
        <taxon>Rhizoctonia</taxon>
    </lineage>
</organism>
<evidence type="ECO:0000313" key="14">
    <source>
        <dbReference type="EMBL" id="CAE6470600.1"/>
    </source>
</evidence>
<dbReference type="InterPro" id="IPR040801">
    <property type="entry name" value="Ski2_N"/>
</dbReference>
<feature type="compositionally biased region" description="Low complexity" evidence="9">
    <location>
        <begin position="1626"/>
        <end position="1642"/>
    </location>
</feature>